<comment type="caution">
    <text evidence="1">The sequence shown here is derived from an EMBL/GenBank/DDBJ whole genome shotgun (WGS) entry which is preliminary data.</text>
</comment>
<reference evidence="1" key="1">
    <citation type="submission" date="2020-06" db="EMBL/GenBank/DDBJ databases">
        <authorList>
            <consortium name="Plant Systems Biology data submission"/>
        </authorList>
    </citation>
    <scope>NUCLEOTIDE SEQUENCE</scope>
    <source>
        <strain evidence="1">D6</strain>
    </source>
</reference>
<accession>A0A9N8HZ70</accession>
<dbReference type="PANTHER" id="PTHR28037:SF1">
    <property type="entry name" value="ALCOHOL O-ACETYLTRANSFERASE 1-RELATED"/>
    <property type="match status" value="1"/>
</dbReference>
<gene>
    <name evidence="1" type="ORF">SEMRO_2795_G337300.1</name>
</gene>
<dbReference type="Pfam" id="PF07247">
    <property type="entry name" value="AATase"/>
    <property type="match status" value="1"/>
</dbReference>
<dbReference type="InterPro" id="IPR010828">
    <property type="entry name" value="Atf2/Sli1-like"/>
</dbReference>
<sequence length="605" mass="67232">MAKDHYYYAAYGTAALSMAIGWNRNSPSLFKTTVDSSVPWLLSTLGGWWLLKALGSVPIGISHKLGTKLGTHNNSNNNTENNKRRLGFLERWYVAHSRSGMHTGFLIALELESSNTETSLLSLEDTRQILRRVCQKFPWLRVKLKRDGVDGIDSREFLKPASSSSTETENTNGLWGDDLYVQVLSPQQPSGDFFAFRQVVVEKESNIPEVLERTLEEESTQEWHDEDPSAPLWRATVLSTADNPHRFSLILAFHHLIVDGVGSTSIAQAILDEMNSQTPNGNKSTDDEATINNNPLAPPMEDLMDTVPTLSHLLIPVLLDRFPSLETYFKPIHWKGLTKHDAGARQSTMVCCPISLNGQQLAKVCEDMKFTFNSLCVATLCKAIAKTVGNQKEHISAAMTTTQNNGINSVNFKVIVAKNERNNCHPVKPDDLGVYLSGPQVYVSCCSSNNNATTTNKAEYQSIASSFQQRLRALYRAAAMDMGLCVFIPGDWIPFASKFAKNEPNGINDSIEFSNLGKVRFTTNNGTPNKWNVKDFWFAQGRRETGAAIIATITRSGEAGEEIRAVMSAFPQAVPRTTLAQIADTWKSDLELLVGKNEHKHRFEN</sequence>
<protein>
    <submittedName>
        <fullName evidence="1">Uncharacterized protein</fullName>
    </submittedName>
</protein>
<evidence type="ECO:0000313" key="2">
    <source>
        <dbReference type="Proteomes" id="UP001153069"/>
    </source>
</evidence>
<dbReference type="Proteomes" id="UP001153069">
    <property type="component" value="Unassembled WGS sequence"/>
</dbReference>
<dbReference type="PANTHER" id="PTHR28037">
    <property type="entry name" value="ALCOHOL O-ACETYLTRANSFERASE 1-RELATED"/>
    <property type="match status" value="1"/>
</dbReference>
<dbReference type="InterPro" id="IPR052058">
    <property type="entry name" value="Alcohol_O-acetyltransferase"/>
</dbReference>
<organism evidence="1 2">
    <name type="scientific">Seminavis robusta</name>
    <dbReference type="NCBI Taxonomy" id="568900"/>
    <lineage>
        <taxon>Eukaryota</taxon>
        <taxon>Sar</taxon>
        <taxon>Stramenopiles</taxon>
        <taxon>Ochrophyta</taxon>
        <taxon>Bacillariophyta</taxon>
        <taxon>Bacillariophyceae</taxon>
        <taxon>Bacillariophycidae</taxon>
        <taxon>Naviculales</taxon>
        <taxon>Naviculaceae</taxon>
        <taxon>Seminavis</taxon>
    </lineage>
</organism>
<dbReference type="EMBL" id="CAICTM010002793">
    <property type="protein sequence ID" value="CAB9530230.1"/>
    <property type="molecule type" value="Genomic_DNA"/>
</dbReference>
<proteinExistence type="predicted"/>
<name>A0A9N8HZ70_9STRA</name>
<evidence type="ECO:0000313" key="1">
    <source>
        <dbReference type="EMBL" id="CAB9530230.1"/>
    </source>
</evidence>
<dbReference type="InterPro" id="IPR023213">
    <property type="entry name" value="CAT-like_dom_sf"/>
</dbReference>
<keyword evidence="2" id="KW-1185">Reference proteome</keyword>
<dbReference type="AlphaFoldDB" id="A0A9N8HZ70"/>
<dbReference type="SUPFAM" id="SSF52777">
    <property type="entry name" value="CoA-dependent acyltransferases"/>
    <property type="match status" value="1"/>
</dbReference>
<dbReference type="Gene3D" id="3.30.559.10">
    <property type="entry name" value="Chloramphenicol acetyltransferase-like domain"/>
    <property type="match status" value="1"/>
</dbReference>